<evidence type="ECO:0000313" key="7">
    <source>
        <dbReference type="Proteomes" id="UP001152599"/>
    </source>
</evidence>
<dbReference type="GO" id="GO:0005829">
    <property type="term" value="C:cytosol"/>
    <property type="evidence" value="ECO:0007669"/>
    <property type="project" value="TreeGrafter"/>
</dbReference>
<dbReference type="Proteomes" id="UP001152599">
    <property type="component" value="Unassembled WGS sequence"/>
</dbReference>
<comment type="caution">
    <text evidence="6">The sequence shown here is derived from an EMBL/GenBank/DDBJ whole genome shotgun (WGS) entry which is preliminary data.</text>
</comment>
<dbReference type="PROSITE" id="PS51063">
    <property type="entry name" value="HTH_CRP_2"/>
    <property type="match status" value="1"/>
</dbReference>
<dbReference type="InterPro" id="IPR050397">
    <property type="entry name" value="Env_Response_Regulators"/>
</dbReference>
<dbReference type="RefSeq" id="WP_304419879.1">
    <property type="nucleotide sequence ID" value="NZ_JANCMU010000001.1"/>
</dbReference>
<dbReference type="Pfam" id="PF13545">
    <property type="entry name" value="HTH_Crp_2"/>
    <property type="match status" value="1"/>
</dbReference>
<dbReference type="GO" id="GO:0003677">
    <property type="term" value="F:DNA binding"/>
    <property type="evidence" value="ECO:0007669"/>
    <property type="project" value="UniProtKB-KW"/>
</dbReference>
<protein>
    <submittedName>
        <fullName evidence="6">Crp/Fnr family transcriptional regulator</fullName>
    </submittedName>
</protein>
<evidence type="ECO:0000256" key="1">
    <source>
        <dbReference type="ARBA" id="ARBA00023015"/>
    </source>
</evidence>
<proteinExistence type="predicted"/>
<evidence type="ECO:0000313" key="6">
    <source>
        <dbReference type="EMBL" id="MDG4945176.1"/>
    </source>
</evidence>
<sequence length="235" mass="26321">MPELLNDFSILYNYFNDAESLSIFTPAEIQALQSQKKTLFPKKGELIIEEGHSANGVFLVKSGTAKLFKVGFTGKEQIIRFCKKGDLLGYRSILSGEAIGASAMAIEDMELEYIPEKYFLRMLAENSKMGFEMLKLISRQLGDAADTITILAQKTVRERLAEVLITLENTLGVDDDDFIRIALTREEMANLIGTATESAIRLISEFKNDELIEVDGRRIKILDHAKIKKLGHIDA</sequence>
<dbReference type="EMBL" id="JANCMU010000001">
    <property type="protein sequence ID" value="MDG4945176.1"/>
    <property type="molecule type" value="Genomic_DNA"/>
</dbReference>
<dbReference type="GO" id="GO:0003700">
    <property type="term" value="F:DNA-binding transcription factor activity"/>
    <property type="evidence" value="ECO:0007669"/>
    <property type="project" value="TreeGrafter"/>
</dbReference>
<dbReference type="PANTHER" id="PTHR24567:SF74">
    <property type="entry name" value="HTH-TYPE TRANSCRIPTIONAL REGULATOR ARCR"/>
    <property type="match status" value="1"/>
</dbReference>
<dbReference type="SUPFAM" id="SSF46785">
    <property type="entry name" value="Winged helix' DNA-binding domain"/>
    <property type="match status" value="1"/>
</dbReference>
<evidence type="ECO:0000259" key="5">
    <source>
        <dbReference type="PROSITE" id="PS51063"/>
    </source>
</evidence>
<feature type="domain" description="HTH crp-type" evidence="5">
    <location>
        <begin position="154"/>
        <end position="225"/>
    </location>
</feature>
<evidence type="ECO:0000259" key="4">
    <source>
        <dbReference type="PROSITE" id="PS50042"/>
    </source>
</evidence>
<dbReference type="InterPro" id="IPR036390">
    <property type="entry name" value="WH_DNA-bd_sf"/>
</dbReference>
<dbReference type="InterPro" id="IPR036388">
    <property type="entry name" value="WH-like_DNA-bd_sf"/>
</dbReference>
<dbReference type="AlphaFoldDB" id="A0A9X4MZB7"/>
<dbReference type="SUPFAM" id="SSF51206">
    <property type="entry name" value="cAMP-binding domain-like"/>
    <property type="match status" value="1"/>
</dbReference>
<dbReference type="PROSITE" id="PS50042">
    <property type="entry name" value="CNMP_BINDING_3"/>
    <property type="match status" value="1"/>
</dbReference>
<dbReference type="Pfam" id="PF00027">
    <property type="entry name" value="cNMP_binding"/>
    <property type="match status" value="1"/>
</dbReference>
<keyword evidence="3" id="KW-0804">Transcription</keyword>
<reference evidence="6" key="1">
    <citation type="submission" date="2022-07" db="EMBL/GenBank/DDBJ databases">
        <title>Description and genome-wide analysis of Profundicola chukchiensis gen. nov., sp. nov., marine bacteria isolated from bottom sediments of the Chukchi Sea.</title>
        <authorList>
            <person name="Romanenko L."/>
            <person name="Otstavnykh N."/>
            <person name="Kurilenko V."/>
            <person name="Eremeev V."/>
            <person name="Velansky P."/>
            <person name="Mikhailov V."/>
            <person name="Isaeva M."/>
        </authorList>
    </citation>
    <scope>NUCLEOTIDE SEQUENCE</scope>
    <source>
        <strain evidence="6">KMM 9713</strain>
    </source>
</reference>
<keyword evidence="7" id="KW-1185">Reference proteome</keyword>
<evidence type="ECO:0000256" key="2">
    <source>
        <dbReference type="ARBA" id="ARBA00023125"/>
    </source>
</evidence>
<organism evidence="6 7">
    <name type="scientific">Profundicola chukchiensis</name>
    <dbReference type="NCBI Taxonomy" id="2961959"/>
    <lineage>
        <taxon>Bacteria</taxon>
        <taxon>Pseudomonadati</taxon>
        <taxon>Bacteroidota</taxon>
        <taxon>Flavobacteriia</taxon>
        <taxon>Flavobacteriales</taxon>
        <taxon>Weeksellaceae</taxon>
        <taxon>Profundicola</taxon>
    </lineage>
</organism>
<dbReference type="SMART" id="SM00419">
    <property type="entry name" value="HTH_CRP"/>
    <property type="match status" value="1"/>
</dbReference>
<dbReference type="Gene3D" id="1.10.10.10">
    <property type="entry name" value="Winged helix-like DNA-binding domain superfamily/Winged helix DNA-binding domain"/>
    <property type="match status" value="1"/>
</dbReference>
<dbReference type="InterPro" id="IPR014710">
    <property type="entry name" value="RmlC-like_jellyroll"/>
</dbReference>
<gene>
    <name evidence="6" type="ORF">NMK71_02015</name>
</gene>
<name>A0A9X4MZB7_9FLAO</name>
<dbReference type="InterPro" id="IPR018490">
    <property type="entry name" value="cNMP-bd_dom_sf"/>
</dbReference>
<accession>A0A9X4MZB7</accession>
<dbReference type="InterPro" id="IPR000595">
    <property type="entry name" value="cNMP-bd_dom"/>
</dbReference>
<dbReference type="SMART" id="SM00100">
    <property type="entry name" value="cNMP"/>
    <property type="match status" value="1"/>
</dbReference>
<evidence type="ECO:0000256" key="3">
    <source>
        <dbReference type="ARBA" id="ARBA00023163"/>
    </source>
</evidence>
<dbReference type="PANTHER" id="PTHR24567">
    <property type="entry name" value="CRP FAMILY TRANSCRIPTIONAL REGULATORY PROTEIN"/>
    <property type="match status" value="1"/>
</dbReference>
<dbReference type="InterPro" id="IPR012318">
    <property type="entry name" value="HTH_CRP"/>
</dbReference>
<feature type="domain" description="Cyclic nucleotide-binding" evidence="4">
    <location>
        <begin position="40"/>
        <end position="140"/>
    </location>
</feature>
<keyword evidence="2" id="KW-0238">DNA-binding</keyword>
<dbReference type="Gene3D" id="2.60.120.10">
    <property type="entry name" value="Jelly Rolls"/>
    <property type="match status" value="1"/>
</dbReference>
<keyword evidence="1" id="KW-0805">Transcription regulation</keyword>
<dbReference type="CDD" id="cd00038">
    <property type="entry name" value="CAP_ED"/>
    <property type="match status" value="1"/>
</dbReference>